<accession>A0A1E3NSE4</accession>
<sequence length="237" mass="27334">MIDLKTVPRLGKLSCESTQLLAKVDDYALDYNIFLFEGIGNVIDTNDAQLVSFIESLFITIPKEYSSLIYNPLSLPGKKINPSTTSKLQKRLLSLLIQERHKRDIQLLNEKFDNKIEYVELENPDKYEIKSIYYKTFNSAKDEYADQFGRLALLQSLEYDFEHALDDESDYQNDDDLVEHFCDDRMLDFKLDTSKTENEVMNSELIRVLLPLASQVIMGQEGEGEAEDDETDGEEET</sequence>
<protein>
    <submittedName>
        <fullName evidence="1">Uncharacterized protein</fullName>
    </submittedName>
</protein>
<dbReference type="Proteomes" id="UP000094455">
    <property type="component" value="Unassembled WGS sequence"/>
</dbReference>
<dbReference type="AlphaFoldDB" id="A0A1E3NSE4"/>
<evidence type="ECO:0000313" key="1">
    <source>
        <dbReference type="EMBL" id="ODQ48926.1"/>
    </source>
</evidence>
<organism evidence="1 2">
    <name type="scientific">Pichia membranifaciens NRRL Y-2026</name>
    <dbReference type="NCBI Taxonomy" id="763406"/>
    <lineage>
        <taxon>Eukaryota</taxon>
        <taxon>Fungi</taxon>
        <taxon>Dikarya</taxon>
        <taxon>Ascomycota</taxon>
        <taxon>Saccharomycotina</taxon>
        <taxon>Pichiomycetes</taxon>
        <taxon>Pichiales</taxon>
        <taxon>Pichiaceae</taxon>
        <taxon>Pichia</taxon>
    </lineage>
</organism>
<dbReference type="GeneID" id="30177065"/>
<evidence type="ECO:0000313" key="2">
    <source>
        <dbReference type="Proteomes" id="UP000094455"/>
    </source>
</evidence>
<keyword evidence="2" id="KW-1185">Reference proteome</keyword>
<gene>
    <name evidence="1" type="ORF">PICMEDRAFT_14447</name>
</gene>
<dbReference type="OrthoDB" id="4078670at2759"/>
<dbReference type="RefSeq" id="XP_019020039.1">
    <property type="nucleotide sequence ID" value="XM_019160378.1"/>
</dbReference>
<name>A0A1E3NSE4_9ASCO</name>
<proteinExistence type="predicted"/>
<dbReference type="EMBL" id="KV454001">
    <property type="protein sequence ID" value="ODQ48926.1"/>
    <property type="molecule type" value="Genomic_DNA"/>
</dbReference>
<reference evidence="1 2" key="1">
    <citation type="journal article" date="2016" name="Proc. Natl. Acad. Sci. U.S.A.">
        <title>Comparative genomics of biotechnologically important yeasts.</title>
        <authorList>
            <person name="Riley R."/>
            <person name="Haridas S."/>
            <person name="Wolfe K.H."/>
            <person name="Lopes M.R."/>
            <person name="Hittinger C.T."/>
            <person name="Goeker M."/>
            <person name="Salamov A.A."/>
            <person name="Wisecaver J.H."/>
            <person name="Long T.M."/>
            <person name="Calvey C.H."/>
            <person name="Aerts A.L."/>
            <person name="Barry K.W."/>
            <person name="Choi C."/>
            <person name="Clum A."/>
            <person name="Coughlan A.Y."/>
            <person name="Deshpande S."/>
            <person name="Douglass A.P."/>
            <person name="Hanson S.J."/>
            <person name="Klenk H.-P."/>
            <person name="LaButti K.M."/>
            <person name="Lapidus A."/>
            <person name="Lindquist E.A."/>
            <person name="Lipzen A.M."/>
            <person name="Meier-Kolthoff J.P."/>
            <person name="Ohm R.A."/>
            <person name="Otillar R.P."/>
            <person name="Pangilinan J.L."/>
            <person name="Peng Y."/>
            <person name="Rokas A."/>
            <person name="Rosa C.A."/>
            <person name="Scheuner C."/>
            <person name="Sibirny A.A."/>
            <person name="Slot J.C."/>
            <person name="Stielow J.B."/>
            <person name="Sun H."/>
            <person name="Kurtzman C.P."/>
            <person name="Blackwell M."/>
            <person name="Grigoriev I.V."/>
            <person name="Jeffries T.W."/>
        </authorList>
    </citation>
    <scope>NUCLEOTIDE SEQUENCE [LARGE SCALE GENOMIC DNA]</scope>
    <source>
        <strain evidence="1 2">NRRL Y-2026</strain>
    </source>
</reference>